<dbReference type="Proteomes" id="UP000276260">
    <property type="component" value="Unassembled WGS sequence"/>
</dbReference>
<dbReference type="HAMAP" id="MF_00812">
    <property type="entry name" value="Thiopur_methtran"/>
    <property type="match status" value="1"/>
</dbReference>
<dbReference type="InterPro" id="IPR008854">
    <property type="entry name" value="TPMT"/>
</dbReference>
<feature type="binding site" evidence="9">
    <location>
        <position position="122"/>
    </location>
    <ligand>
        <name>S-adenosyl-L-methionine</name>
        <dbReference type="ChEBI" id="CHEBI:59789"/>
    </ligand>
</feature>
<dbReference type="RefSeq" id="WP_046519305.1">
    <property type="nucleotide sequence ID" value="NZ_LAVS01000010.1"/>
</dbReference>
<evidence type="ECO:0000256" key="7">
    <source>
        <dbReference type="ARBA" id="ARBA00022679"/>
    </source>
</evidence>
<evidence type="ECO:0000256" key="4">
    <source>
        <dbReference type="ARBA" id="ARBA00011905"/>
    </source>
</evidence>
<keyword evidence="11" id="KW-1185">Reference proteome</keyword>
<keyword evidence="5 9" id="KW-0963">Cytoplasm</keyword>
<evidence type="ECO:0000256" key="8">
    <source>
        <dbReference type="ARBA" id="ARBA00022691"/>
    </source>
</evidence>
<reference evidence="10 11" key="1">
    <citation type="submission" date="2018-11" db="EMBL/GenBank/DDBJ databases">
        <title>Draft genome analysis of Rheinheimera mesophila isolated from an industrial waste site.</title>
        <authorList>
            <person name="Yu Q."/>
            <person name="Qi Y."/>
            <person name="Zhang H."/>
            <person name="Lu Y."/>
            <person name="Pu J."/>
        </authorList>
    </citation>
    <scope>NUCLEOTIDE SEQUENCE [LARGE SCALE GENOMIC DNA]</scope>
    <source>
        <strain evidence="10 11">IITR13</strain>
    </source>
</reference>
<proteinExistence type="inferred from homology"/>
<dbReference type="EMBL" id="RRCF01000001">
    <property type="protein sequence ID" value="RRJ23052.1"/>
    <property type="molecule type" value="Genomic_DNA"/>
</dbReference>
<organism evidence="10 11">
    <name type="scientific">Rheinheimera mesophila</name>
    <dbReference type="NCBI Taxonomy" id="1547515"/>
    <lineage>
        <taxon>Bacteria</taxon>
        <taxon>Pseudomonadati</taxon>
        <taxon>Pseudomonadota</taxon>
        <taxon>Gammaproteobacteria</taxon>
        <taxon>Chromatiales</taxon>
        <taxon>Chromatiaceae</taxon>
        <taxon>Rheinheimera</taxon>
    </lineage>
</organism>
<dbReference type="Gene3D" id="3.40.50.150">
    <property type="entry name" value="Vaccinia Virus protein VP39"/>
    <property type="match status" value="1"/>
</dbReference>
<dbReference type="SUPFAM" id="SSF53335">
    <property type="entry name" value="S-adenosyl-L-methionine-dependent methyltransferases"/>
    <property type="match status" value="1"/>
</dbReference>
<protein>
    <recommendedName>
        <fullName evidence="4 9">Thiopurine S-methyltransferase</fullName>
        <ecNumber evidence="4 9">2.1.1.67</ecNumber>
    </recommendedName>
    <alternativeName>
        <fullName evidence="9">Thiopurine methyltransferase</fullName>
    </alternativeName>
</protein>
<keyword evidence="7 9" id="KW-0808">Transferase</keyword>
<evidence type="ECO:0000256" key="3">
    <source>
        <dbReference type="ARBA" id="ARBA00008145"/>
    </source>
</evidence>
<dbReference type="NCBIfam" id="NF009732">
    <property type="entry name" value="PRK13255.1"/>
    <property type="match status" value="1"/>
</dbReference>
<comment type="similarity">
    <text evidence="3 9">Belongs to the class I-like SAM-binding methyltransferase superfamily. TPMT family.</text>
</comment>
<dbReference type="PANTHER" id="PTHR10259:SF11">
    <property type="entry name" value="THIOPURINE S-METHYLTRANSFERASE"/>
    <property type="match status" value="1"/>
</dbReference>
<sequence>MQSEFWLQCWQQQRIGFHQQDIHPLLPVVFSQLNWQPSGAIFAPLSGKSLDLWWLSQHGKVLGAELAELACQQFYQEQTQSFVVTTQGQHQRFSHPAVDIWQGDYFDLKPEQLGDIGLIYDRAALIALPLPMRIDYVNQLKRLCPGPVSLLLLSLEYPHQQMSGPPFSVTECEVRQLFDFAASVELLAIRNLTGRAFAQRQFNVSYLIEKAYWICW</sequence>
<dbReference type="AlphaFoldDB" id="A0A3P3QP80"/>
<dbReference type="Pfam" id="PF05724">
    <property type="entry name" value="TPMT"/>
    <property type="match status" value="1"/>
</dbReference>
<dbReference type="PIRSF" id="PIRSF023956">
    <property type="entry name" value="Thiopurine_S-methyltransferase"/>
    <property type="match status" value="1"/>
</dbReference>
<dbReference type="GO" id="GO:0032259">
    <property type="term" value="P:methylation"/>
    <property type="evidence" value="ECO:0007669"/>
    <property type="project" value="UniProtKB-KW"/>
</dbReference>
<dbReference type="PANTHER" id="PTHR10259">
    <property type="entry name" value="THIOPURINE S-METHYLTRANSFERASE"/>
    <property type="match status" value="1"/>
</dbReference>
<dbReference type="FunFam" id="3.40.50.150:FF:000101">
    <property type="entry name" value="Thiopurine S-methyltransferase"/>
    <property type="match status" value="1"/>
</dbReference>
<keyword evidence="6 9" id="KW-0489">Methyltransferase</keyword>
<dbReference type="GO" id="GO:0005737">
    <property type="term" value="C:cytoplasm"/>
    <property type="evidence" value="ECO:0007669"/>
    <property type="project" value="UniProtKB-SubCell"/>
</dbReference>
<gene>
    <name evidence="9" type="primary">tpm</name>
    <name evidence="10" type="ORF">EIK76_02895</name>
</gene>
<keyword evidence="8 9" id="KW-0949">S-adenosyl-L-methionine</keyword>
<evidence type="ECO:0000313" key="11">
    <source>
        <dbReference type="Proteomes" id="UP000276260"/>
    </source>
</evidence>
<comment type="catalytic activity">
    <reaction evidence="1 9">
        <text>S-adenosyl-L-methionine + a thiopurine = S-adenosyl-L-homocysteine + a thiopurine S-methylether.</text>
        <dbReference type="EC" id="2.1.1.67"/>
    </reaction>
</comment>
<evidence type="ECO:0000256" key="9">
    <source>
        <dbReference type="HAMAP-Rule" id="MF_00812"/>
    </source>
</evidence>
<dbReference type="GO" id="GO:0008119">
    <property type="term" value="F:thiopurine S-methyltransferase activity"/>
    <property type="evidence" value="ECO:0007669"/>
    <property type="project" value="UniProtKB-UniRule"/>
</dbReference>
<evidence type="ECO:0000313" key="10">
    <source>
        <dbReference type="EMBL" id="RRJ23052.1"/>
    </source>
</evidence>
<evidence type="ECO:0000256" key="6">
    <source>
        <dbReference type="ARBA" id="ARBA00022603"/>
    </source>
</evidence>
<evidence type="ECO:0000256" key="2">
    <source>
        <dbReference type="ARBA" id="ARBA00004496"/>
    </source>
</evidence>
<evidence type="ECO:0000256" key="1">
    <source>
        <dbReference type="ARBA" id="ARBA00000903"/>
    </source>
</evidence>
<feature type="binding site" evidence="9">
    <location>
        <position position="65"/>
    </location>
    <ligand>
        <name>S-adenosyl-L-methionine</name>
        <dbReference type="ChEBI" id="CHEBI:59789"/>
    </ligand>
</feature>
<feature type="binding site" evidence="9">
    <location>
        <position position="10"/>
    </location>
    <ligand>
        <name>S-adenosyl-L-methionine</name>
        <dbReference type="ChEBI" id="CHEBI:59789"/>
    </ligand>
</feature>
<dbReference type="OrthoDB" id="9778208at2"/>
<evidence type="ECO:0000256" key="5">
    <source>
        <dbReference type="ARBA" id="ARBA00022490"/>
    </source>
</evidence>
<accession>A0A3P3QP80</accession>
<comment type="caution">
    <text evidence="10">The sequence shown here is derived from an EMBL/GenBank/DDBJ whole genome shotgun (WGS) entry which is preliminary data.</text>
</comment>
<feature type="binding site" evidence="9">
    <location>
        <position position="45"/>
    </location>
    <ligand>
        <name>S-adenosyl-L-methionine</name>
        <dbReference type="ChEBI" id="CHEBI:59789"/>
    </ligand>
</feature>
<dbReference type="InterPro" id="IPR029063">
    <property type="entry name" value="SAM-dependent_MTases_sf"/>
</dbReference>
<comment type="subcellular location">
    <subcellularLocation>
        <location evidence="2 9">Cytoplasm</location>
    </subcellularLocation>
</comment>
<name>A0A3P3QP80_9GAMM</name>
<dbReference type="InterPro" id="IPR025835">
    <property type="entry name" value="Thiopurine_S-MeTrfase"/>
</dbReference>
<dbReference type="EC" id="2.1.1.67" evidence="4 9"/>
<dbReference type="PROSITE" id="PS51585">
    <property type="entry name" value="SAM_MT_TPMT"/>
    <property type="match status" value="1"/>
</dbReference>